<reference evidence="1" key="1">
    <citation type="journal article" date="2020" name="Fungal Divers.">
        <title>Resolving the Mortierellaceae phylogeny through synthesis of multi-gene phylogenetics and phylogenomics.</title>
        <authorList>
            <person name="Vandepol N."/>
            <person name="Liber J."/>
            <person name="Desiro A."/>
            <person name="Na H."/>
            <person name="Kennedy M."/>
            <person name="Barry K."/>
            <person name="Grigoriev I.V."/>
            <person name="Miller A.N."/>
            <person name="O'Donnell K."/>
            <person name="Stajich J.E."/>
            <person name="Bonito G."/>
        </authorList>
    </citation>
    <scope>NUCLEOTIDE SEQUENCE</scope>
    <source>
        <strain evidence="1">BC1065</strain>
    </source>
</reference>
<organism evidence="1 2">
    <name type="scientific">Actinomortierella ambigua</name>
    <dbReference type="NCBI Taxonomy" id="1343610"/>
    <lineage>
        <taxon>Eukaryota</taxon>
        <taxon>Fungi</taxon>
        <taxon>Fungi incertae sedis</taxon>
        <taxon>Mucoromycota</taxon>
        <taxon>Mortierellomycotina</taxon>
        <taxon>Mortierellomycetes</taxon>
        <taxon>Mortierellales</taxon>
        <taxon>Mortierellaceae</taxon>
        <taxon>Actinomortierella</taxon>
    </lineage>
</organism>
<name>A0A9P6TYT1_9FUNG</name>
<gene>
    <name evidence="1" type="ORF">DFQ27_008506</name>
</gene>
<protein>
    <submittedName>
        <fullName evidence="1">Uncharacterized protein</fullName>
    </submittedName>
</protein>
<sequence length="734" mass="82374">MTHSALTADCLPHIVDFVHDPGTLFSLLTASKAVFEIAVRALYKSPFRFGSLSKNQVRKLTCLLFSLLPPEAEESFALISDIRKCISNELFSKTYTNYLTLIRDIRTSPKSSAWALAHITGTAGQARSSRSRNFQPMLAWAVASHRLQDIRALTVHQAFIAPLQKRIDQLTSLQVLCVYHEQMSFSLHGFVQEFVRIHGDKGGRRLHLELRGELKRNAINYLDTFQLLDPDGVVAPSRIELSNFGPLYAYRDKADFGRVKEVFFHQTGYDTYLKSLLAKCYRLERLSLTLTTSNLDLLDWAFPRLHQDEETASVHINNRTARGSSTRALPPVREIAIDGDNQVLATTLDAALQVFGPTLEHVRIGDASLNDFEPADMFKGPYPRQSSLRRLSPGLTLPKLRRLFIDVQGPGVVFQDGDDDDDNARPPLMPMLEELIVFQRADKGVARHVTWPVLHLPRLRELRLNGRAAAEFNAGSLASMASLVTLHLDLRPLDWGRQWNPLVWKWDWSLPCLTELELVGLMATAFDFHALEHLPSLTNLALEAIGPMEVLALPQYPKRFSQGDADITVALTQDSSEGVEVEGAPRSTGATAIQRPGTGVKVLRLEGYWCIDDDVWRSMLFDWFPNLETLNCQNHRPVDIIVGMEWVRRHARIERWISTPKDNLPLEVDIAVRAKTKSGRAIASSNQGNFITNFIRSEITAPEKRAGNTSIVISVTVFGLAITFMRSLGDMLGV</sequence>
<keyword evidence="2" id="KW-1185">Reference proteome</keyword>
<dbReference type="SUPFAM" id="SSF52047">
    <property type="entry name" value="RNI-like"/>
    <property type="match status" value="1"/>
</dbReference>
<comment type="caution">
    <text evidence="1">The sequence shown here is derived from an EMBL/GenBank/DDBJ whole genome shotgun (WGS) entry which is preliminary data.</text>
</comment>
<accession>A0A9P6TYT1</accession>
<dbReference type="OrthoDB" id="5514856at2759"/>
<evidence type="ECO:0000313" key="1">
    <source>
        <dbReference type="EMBL" id="KAG0251813.1"/>
    </source>
</evidence>
<dbReference type="Proteomes" id="UP000807716">
    <property type="component" value="Unassembled WGS sequence"/>
</dbReference>
<evidence type="ECO:0000313" key="2">
    <source>
        <dbReference type="Proteomes" id="UP000807716"/>
    </source>
</evidence>
<dbReference type="AlphaFoldDB" id="A0A9P6TYT1"/>
<dbReference type="EMBL" id="JAAAJB010000717">
    <property type="protein sequence ID" value="KAG0251813.1"/>
    <property type="molecule type" value="Genomic_DNA"/>
</dbReference>
<proteinExistence type="predicted"/>